<dbReference type="GO" id="GO:0036228">
    <property type="term" value="P:protein localization to nuclear inner membrane"/>
    <property type="evidence" value="ECO:0007669"/>
    <property type="project" value="TreeGrafter"/>
</dbReference>
<evidence type="ECO:0000256" key="3">
    <source>
        <dbReference type="ARBA" id="ARBA00022448"/>
    </source>
</evidence>
<sequence>MNSYAESSSSVLGASTSTRGRQLQVVPRPVSPLDLPALQSASRVLQDELHKDTQSVPDLNDLITVPGIPSSVSYSVFPDDLRVPFQKRKLVSIPEGLFQYYNTTNVTSHMGLMPEIERVWITIDHNLFLWDYVEGQELSSFVDQPDVITHVALVKPKPSVFIDEITSLLVICTPVSVLLIGVSTTPITGPNNRPRKEIKMYATDMSISCDVEMTSVIGTDDGRIFMCGVQDGCLYELHYQEKEGWFGKRVQIINHSVGGVQSFIPRLAAPKLEDRIISLLADNIRHCFYALTTKNTILMYKTNGEKSVHHIQTLSNLYKAAADKSPGTPVLTPQNFEIISMHVIDPSEARSGVQLMAMTTNGVRLYFAPSSGYYSYGFPSGGGAQTSSRPLQLIHVRLPPPNLLHPDEQARPYRAAPSAFGISQPPPPSASRPFIVSALEHSCYDLGLTVAAQAGEVDGTDFLLCMSPNLTRVGTLGQVNSPPLPQQPNAQYSNGAYGALPSTGRPPLTEYATMLSIPGRTWAMAPVPRGALAQAVAGPPGNPTPVVTNELAYQFSEPTREFMILTNVGVTFLTKRRSLDYLKAVLEDYQLDQNSAPLTEFVMSFGRDQTCAMLLAIASGNTFLDPGEQSPLGTISSVSPELVGTARLAFYEVGDRPYWSERVTYGSAPDGTGTVIFSGRREGLAMYLARLVRPFWKAKLTAPGAGGLHNLSIPDDVLVTAQKNLFALKEFLDTNPALFHSVSNDHSGVRPTTASEQEAWKVEQSSVFQLISLLARTIEAISFILLLSDHKLGELIKQCEADAQQLIASLTYEELITNEKGIAASRALVNVVINQQIGQQISVDTVSEVLQQRCGSFCSTDDVMLYKARENIRKAIETRSPAERQTWLGESLKLFMKGARNLDFEKLREICGDYQQLNYAKGAVELPMHCAQAYDADGLGQEHWHAGCPPNDPRAKAWEERLHCYELVLDSLSVFEDRCKQQNILEDAERVRSHAYELAFQSEDEMFHSTLYDWLIERGMADELLEMRPAYLEAHLRRHPLTVQKLQLLWQFYVKDGQPLRAAEVLAALAESIDFDLPLEARLEYLTLAVGNAKSHPVSAGSRQETAIAFLTDLEEKLEVAQVQLEVLNNLMKHFNDDDEHGERIRLLSKGLMTISELYQEYAVPFGMPKVQLLILHVSEHRDENVVRPIWNKLIEDAIVDLEVGEAAAKITTTVTPLGQRFYPSESAFPLRHIASLLVRFSLAHRGQLPFGWAPRILVQCGVPYPEVWDILYEMYESQIPPFNEQANVQSISSDIAVLLTDWLEDARRPQSAASRSEFPVYRIDQAVDQYLAELNPSRTETKAAYENIKRTLRRNW</sequence>
<dbReference type="Pfam" id="PF03177">
    <property type="entry name" value="Nucleoporin_C"/>
    <property type="match status" value="1"/>
</dbReference>
<keyword evidence="3" id="KW-0813">Transport</keyword>
<dbReference type="FunCoup" id="S8EKM3">
    <property type="interactions" value="865"/>
</dbReference>
<dbReference type="eggNOG" id="KOG1900">
    <property type="taxonomic scope" value="Eukaryota"/>
</dbReference>
<gene>
    <name evidence="9" type="ORF">FOMPIDRAFT_98858</name>
</gene>
<feature type="domain" description="Nucleoporin Nup133/Nup155-like C-terminal" evidence="7">
    <location>
        <begin position="678"/>
        <end position="1338"/>
    </location>
</feature>
<dbReference type="Gene3D" id="1.20.120.1880">
    <property type="entry name" value="Nucleoporin, helical C-terminal domain"/>
    <property type="match status" value="1"/>
</dbReference>
<dbReference type="GO" id="GO:0006606">
    <property type="term" value="P:protein import into nucleus"/>
    <property type="evidence" value="ECO:0007669"/>
    <property type="project" value="TreeGrafter"/>
</dbReference>
<evidence type="ECO:0000256" key="4">
    <source>
        <dbReference type="ARBA" id="ARBA00023242"/>
    </source>
</evidence>
<feature type="compositionally biased region" description="Low complexity" evidence="6">
    <location>
        <begin position="1"/>
        <end position="17"/>
    </location>
</feature>
<evidence type="ECO:0000256" key="5">
    <source>
        <dbReference type="SAM" id="Coils"/>
    </source>
</evidence>
<dbReference type="GO" id="GO:0017056">
    <property type="term" value="F:structural constituent of nuclear pore"/>
    <property type="evidence" value="ECO:0007669"/>
    <property type="project" value="InterPro"/>
</dbReference>
<dbReference type="EMBL" id="KE504128">
    <property type="protein sequence ID" value="EPT03879.1"/>
    <property type="molecule type" value="Genomic_DNA"/>
</dbReference>
<dbReference type="GO" id="GO:0044611">
    <property type="term" value="C:nuclear pore inner ring"/>
    <property type="evidence" value="ECO:0007669"/>
    <property type="project" value="TreeGrafter"/>
</dbReference>
<comment type="similarity">
    <text evidence="2">Belongs to the non-repetitive/WGA-negative nucleoporin family.</text>
</comment>
<evidence type="ECO:0000313" key="10">
    <source>
        <dbReference type="Proteomes" id="UP000015241"/>
    </source>
</evidence>
<organism evidence="9 10">
    <name type="scientific">Fomitopsis schrenkii</name>
    <name type="common">Brown rot fungus</name>
    <dbReference type="NCBI Taxonomy" id="2126942"/>
    <lineage>
        <taxon>Eukaryota</taxon>
        <taxon>Fungi</taxon>
        <taxon>Dikarya</taxon>
        <taxon>Basidiomycota</taxon>
        <taxon>Agaricomycotina</taxon>
        <taxon>Agaricomycetes</taxon>
        <taxon>Polyporales</taxon>
        <taxon>Fomitopsis</taxon>
    </lineage>
</organism>
<dbReference type="GO" id="GO:0006405">
    <property type="term" value="P:RNA export from nucleus"/>
    <property type="evidence" value="ECO:0007669"/>
    <property type="project" value="TreeGrafter"/>
</dbReference>
<protein>
    <recommendedName>
        <fullName evidence="11">Nucleoporin</fullName>
    </recommendedName>
</protein>
<dbReference type="InterPro" id="IPR042537">
    <property type="entry name" value="Nucleoporin_Nup155_C_2"/>
</dbReference>
<dbReference type="OrthoDB" id="338970at2759"/>
<dbReference type="InterPro" id="IPR042538">
    <property type="entry name" value="Nucleoporin_Nup155_C_3"/>
</dbReference>
<dbReference type="GO" id="GO:0000972">
    <property type="term" value="P:transcription-dependent tethering of RNA polymerase II gene DNA at nuclear periphery"/>
    <property type="evidence" value="ECO:0007669"/>
    <property type="project" value="TreeGrafter"/>
</dbReference>
<dbReference type="InterPro" id="IPR042533">
    <property type="entry name" value="Nucleoporin_Nup155_C_1"/>
</dbReference>
<feature type="region of interest" description="Disordered" evidence="6">
    <location>
        <begin position="1"/>
        <end position="23"/>
    </location>
</feature>
<evidence type="ECO:0000256" key="2">
    <source>
        <dbReference type="ARBA" id="ARBA00007373"/>
    </source>
</evidence>
<evidence type="ECO:0000259" key="7">
    <source>
        <dbReference type="Pfam" id="PF03177"/>
    </source>
</evidence>
<dbReference type="Gene3D" id="1.25.40.450">
    <property type="entry name" value="Nucleoporin, helical domain, N-terminal subdomain"/>
    <property type="match status" value="1"/>
</dbReference>
<dbReference type="InterPro" id="IPR014908">
    <property type="entry name" value="Nucleoporin_Nup133/Nup155_N"/>
</dbReference>
<name>S8EKM3_FOMSC</name>
<feature type="coiled-coil region" evidence="5">
    <location>
        <begin position="1111"/>
        <end position="1138"/>
    </location>
</feature>
<reference evidence="9 10" key="1">
    <citation type="journal article" date="2012" name="Science">
        <title>The Paleozoic origin of enzymatic lignin decomposition reconstructed from 31 fungal genomes.</title>
        <authorList>
            <person name="Floudas D."/>
            <person name="Binder M."/>
            <person name="Riley R."/>
            <person name="Barry K."/>
            <person name="Blanchette R.A."/>
            <person name="Henrissat B."/>
            <person name="Martinez A.T."/>
            <person name="Otillar R."/>
            <person name="Spatafora J.W."/>
            <person name="Yadav J.S."/>
            <person name="Aerts A."/>
            <person name="Benoit I."/>
            <person name="Boyd A."/>
            <person name="Carlson A."/>
            <person name="Copeland A."/>
            <person name="Coutinho P.M."/>
            <person name="de Vries R.P."/>
            <person name="Ferreira P."/>
            <person name="Findley K."/>
            <person name="Foster B."/>
            <person name="Gaskell J."/>
            <person name="Glotzer D."/>
            <person name="Gorecki P."/>
            <person name="Heitman J."/>
            <person name="Hesse C."/>
            <person name="Hori C."/>
            <person name="Igarashi K."/>
            <person name="Jurgens J.A."/>
            <person name="Kallen N."/>
            <person name="Kersten P."/>
            <person name="Kohler A."/>
            <person name="Kuees U."/>
            <person name="Kumar T.K.A."/>
            <person name="Kuo A."/>
            <person name="LaButti K."/>
            <person name="Larrondo L.F."/>
            <person name="Lindquist E."/>
            <person name="Ling A."/>
            <person name="Lombard V."/>
            <person name="Lucas S."/>
            <person name="Lundell T."/>
            <person name="Martin R."/>
            <person name="McLaughlin D.J."/>
            <person name="Morgenstern I."/>
            <person name="Morin E."/>
            <person name="Murat C."/>
            <person name="Nagy L.G."/>
            <person name="Nolan M."/>
            <person name="Ohm R.A."/>
            <person name="Patyshakuliyeva A."/>
            <person name="Rokas A."/>
            <person name="Ruiz-Duenas F.J."/>
            <person name="Sabat G."/>
            <person name="Salamov A."/>
            <person name="Samejima M."/>
            <person name="Schmutz J."/>
            <person name="Slot J.C."/>
            <person name="St John F."/>
            <person name="Stenlid J."/>
            <person name="Sun H."/>
            <person name="Sun S."/>
            <person name="Syed K."/>
            <person name="Tsang A."/>
            <person name="Wiebenga A."/>
            <person name="Young D."/>
            <person name="Pisabarro A."/>
            <person name="Eastwood D.C."/>
            <person name="Martin F."/>
            <person name="Cullen D."/>
            <person name="Grigoriev I.V."/>
            <person name="Hibbett D.S."/>
        </authorList>
    </citation>
    <scope>NUCLEOTIDE SEQUENCE</scope>
    <source>
        <strain evidence="10">FP-58527</strain>
    </source>
</reference>
<dbReference type="InterPro" id="IPR007187">
    <property type="entry name" value="Nucleoporin_Nup133/Nup155_C"/>
</dbReference>
<keyword evidence="4" id="KW-0539">Nucleus</keyword>
<accession>S8EKM3</accession>
<dbReference type="PANTHER" id="PTHR10350">
    <property type="entry name" value="NUCLEAR PORE COMPLEX PROTEIN NUP155"/>
    <property type="match status" value="1"/>
</dbReference>
<feature type="domain" description="Nucleoporin Nup133/Nup155-like N-terminal" evidence="8">
    <location>
        <begin position="89"/>
        <end position="409"/>
    </location>
</feature>
<evidence type="ECO:0008006" key="11">
    <source>
        <dbReference type="Google" id="ProtNLM"/>
    </source>
</evidence>
<dbReference type="PANTHER" id="PTHR10350:SF6">
    <property type="entry name" value="NUCLEAR PORE COMPLEX PROTEIN NUP155"/>
    <property type="match status" value="1"/>
</dbReference>
<dbReference type="Pfam" id="PF08801">
    <property type="entry name" value="Nucleoporin_N"/>
    <property type="match status" value="1"/>
</dbReference>
<dbReference type="Proteomes" id="UP000015241">
    <property type="component" value="Unassembled WGS sequence"/>
</dbReference>
<evidence type="ECO:0000256" key="1">
    <source>
        <dbReference type="ARBA" id="ARBA00004123"/>
    </source>
</evidence>
<comment type="subcellular location">
    <subcellularLocation>
        <location evidence="1">Nucleus</location>
    </subcellularLocation>
</comment>
<dbReference type="InParanoid" id="S8EKM3"/>
<dbReference type="Gene3D" id="1.20.58.1780">
    <property type="match status" value="1"/>
</dbReference>
<proteinExistence type="inferred from homology"/>
<keyword evidence="10" id="KW-1185">Reference proteome</keyword>
<evidence type="ECO:0000256" key="6">
    <source>
        <dbReference type="SAM" id="MobiDB-lite"/>
    </source>
</evidence>
<evidence type="ECO:0000313" key="9">
    <source>
        <dbReference type="EMBL" id="EPT03879.1"/>
    </source>
</evidence>
<dbReference type="InterPro" id="IPR004870">
    <property type="entry name" value="Nucleoporin_Nup155"/>
</dbReference>
<dbReference type="Gene3D" id="1.25.40.440">
    <property type="entry name" value="Nucleoporin, helical domain, central subdomain"/>
    <property type="match status" value="1"/>
</dbReference>
<dbReference type="STRING" id="743788.S8EKM3"/>
<dbReference type="HOGENOM" id="CLU_000429_0_1_1"/>
<keyword evidence="5" id="KW-0175">Coiled coil</keyword>
<evidence type="ECO:0000259" key="8">
    <source>
        <dbReference type="Pfam" id="PF08801"/>
    </source>
</evidence>